<accession>A0A1Q2CT33</accession>
<sequence>MPTVARHVSSRLEVEVRAQADLIFSVAVSADYPELEESLTFRVGGIELEPEEVVAPSGSRLHRLRETPVGTLVVDYRADVLAAAPEPPMLGIDEILYTRPSRYCDSDRLANLSGTHFAGLTGQELVASVREWVHSKIGYRPGSSRSIDGALDTYLTRNGVCRDFSHLVVAFLRGLNLPARFVSVYAPGLRPMDFHAVSEVYVDGAWQLLDATGLAPRETMVRICTGRDASDTAFMTTLGGRTRLASMRVDASIDGDLPEDDGLRPVELR</sequence>
<dbReference type="RefSeq" id="WP_077687587.1">
    <property type="nucleotide sequence ID" value="NZ_CP019606.1"/>
</dbReference>
<dbReference type="Pfam" id="PF01841">
    <property type="entry name" value="Transglut_core"/>
    <property type="match status" value="1"/>
</dbReference>
<protein>
    <recommendedName>
        <fullName evidence="1">Transglutaminase-like domain-containing protein</fullName>
    </recommendedName>
</protein>
<dbReference type="STRING" id="1332264.BW730_08580"/>
<gene>
    <name evidence="2" type="ORF">BW730_08580</name>
</gene>
<dbReference type="KEGG" id="tes:BW730_08580"/>
<name>A0A1Q2CT33_9ACTN</name>
<dbReference type="Gene3D" id="2.60.40.2250">
    <property type="match status" value="1"/>
</dbReference>
<reference evidence="3" key="1">
    <citation type="submission" date="2017-02" db="EMBL/GenBank/DDBJ databases">
        <title>Tessaracoccus aquaemaris sp. nov., isolated from the intestine of a Korean rockfish, Sebastes schlegelii, in a marine aquaculture pond.</title>
        <authorList>
            <person name="Tak E.J."/>
            <person name="Bae J.-W."/>
        </authorList>
    </citation>
    <scope>NUCLEOTIDE SEQUENCE [LARGE SCALE GENOMIC DNA]</scope>
    <source>
        <strain evidence="3">NSG39</strain>
    </source>
</reference>
<dbReference type="Proteomes" id="UP000188145">
    <property type="component" value="Chromosome"/>
</dbReference>
<dbReference type="AlphaFoldDB" id="A0A1Q2CT33"/>
<keyword evidence="3" id="KW-1185">Reference proteome</keyword>
<dbReference type="Gene3D" id="3.10.620.30">
    <property type="match status" value="1"/>
</dbReference>
<dbReference type="InterPro" id="IPR038765">
    <property type="entry name" value="Papain-like_cys_pep_sf"/>
</dbReference>
<dbReference type="OrthoDB" id="5438043at2"/>
<feature type="domain" description="Transglutaminase-like" evidence="1">
    <location>
        <begin position="153"/>
        <end position="213"/>
    </location>
</feature>
<dbReference type="SMART" id="SM00460">
    <property type="entry name" value="TGc"/>
    <property type="match status" value="1"/>
</dbReference>
<dbReference type="EMBL" id="CP019606">
    <property type="protein sequence ID" value="AQP49283.1"/>
    <property type="molecule type" value="Genomic_DNA"/>
</dbReference>
<dbReference type="SUPFAM" id="SSF54001">
    <property type="entry name" value="Cysteine proteinases"/>
    <property type="match status" value="1"/>
</dbReference>
<proteinExistence type="predicted"/>
<evidence type="ECO:0000313" key="3">
    <source>
        <dbReference type="Proteomes" id="UP000188145"/>
    </source>
</evidence>
<evidence type="ECO:0000259" key="1">
    <source>
        <dbReference type="SMART" id="SM00460"/>
    </source>
</evidence>
<dbReference type="PANTHER" id="PTHR33490:SF12">
    <property type="entry name" value="BLL5557 PROTEIN"/>
    <property type="match status" value="1"/>
</dbReference>
<evidence type="ECO:0000313" key="2">
    <source>
        <dbReference type="EMBL" id="AQP49283.1"/>
    </source>
</evidence>
<dbReference type="InterPro" id="IPR002931">
    <property type="entry name" value="Transglutaminase-like"/>
</dbReference>
<organism evidence="2 3">
    <name type="scientific">Tessaracoccus aquimaris</name>
    <dbReference type="NCBI Taxonomy" id="1332264"/>
    <lineage>
        <taxon>Bacteria</taxon>
        <taxon>Bacillati</taxon>
        <taxon>Actinomycetota</taxon>
        <taxon>Actinomycetes</taxon>
        <taxon>Propionibacteriales</taxon>
        <taxon>Propionibacteriaceae</taxon>
        <taxon>Tessaracoccus</taxon>
    </lineage>
</organism>
<dbReference type="PANTHER" id="PTHR33490">
    <property type="entry name" value="BLR5614 PROTEIN-RELATED"/>
    <property type="match status" value="1"/>
</dbReference>